<sequence length="299" mass="31963">MKFSVDRPIAPKNALLCMAACAFLWSTSGALIKLISWNGMAIAGMRSLIAGVVLLAYLKLAGKKLVVNRLTLTVGFAVMLKFVCFTVGNKLTSSANMVALQYTNPVFVLIFSMLFFGQRFRRKDIAVALATVGGIAMLTLEGTGSSTMLGNFLGLMVGITTAIMHLMSGKAKSYAESLSINIFGNIYTAVLMCPFFFTGGGLSWDAGSVTGILLLGLFQQAAAYIFYGFAIRNAPTLNCTLIAALNPLFNPVWTALLVHEYPGPLTLAGFGIVLVSITLWTLSNARDKAAEQAKTPRGE</sequence>
<reference evidence="8 9" key="1">
    <citation type="submission" date="2020-08" db="EMBL/GenBank/DDBJ databases">
        <title>Genome public.</title>
        <authorList>
            <person name="Liu C."/>
            <person name="Sun Q."/>
        </authorList>
    </citation>
    <scope>NUCLEOTIDE SEQUENCE [LARGE SCALE GENOMIC DNA]</scope>
    <source>
        <strain evidence="8 9">BX1</strain>
    </source>
</reference>
<dbReference type="InterPro" id="IPR037185">
    <property type="entry name" value="EmrE-like"/>
</dbReference>
<organism evidence="8 9">
    <name type="scientific">Yanshouia hominis</name>
    <dbReference type="NCBI Taxonomy" id="2763673"/>
    <lineage>
        <taxon>Bacteria</taxon>
        <taxon>Bacillati</taxon>
        <taxon>Bacillota</taxon>
        <taxon>Clostridia</taxon>
        <taxon>Eubacteriales</taxon>
        <taxon>Oscillospiraceae</taxon>
        <taxon>Yanshouia</taxon>
    </lineage>
</organism>
<dbReference type="InterPro" id="IPR050638">
    <property type="entry name" value="AA-Vitamin_Transporters"/>
</dbReference>
<keyword evidence="9" id="KW-1185">Reference proteome</keyword>
<evidence type="ECO:0000259" key="7">
    <source>
        <dbReference type="Pfam" id="PF00892"/>
    </source>
</evidence>
<evidence type="ECO:0000256" key="4">
    <source>
        <dbReference type="ARBA" id="ARBA00022989"/>
    </source>
</evidence>
<evidence type="ECO:0000256" key="2">
    <source>
        <dbReference type="ARBA" id="ARBA00007362"/>
    </source>
</evidence>
<dbReference type="InterPro" id="IPR000620">
    <property type="entry name" value="EamA_dom"/>
</dbReference>
<keyword evidence="3 6" id="KW-0812">Transmembrane</keyword>
<evidence type="ECO:0000256" key="1">
    <source>
        <dbReference type="ARBA" id="ARBA00004141"/>
    </source>
</evidence>
<dbReference type="Proteomes" id="UP000658131">
    <property type="component" value="Unassembled WGS sequence"/>
</dbReference>
<feature type="transmembrane region" description="Helical" evidence="6">
    <location>
        <begin position="39"/>
        <end position="58"/>
    </location>
</feature>
<feature type="transmembrane region" description="Helical" evidence="6">
    <location>
        <begin position="124"/>
        <end position="142"/>
    </location>
</feature>
<name>A0ABR7NF76_9FIRM</name>
<evidence type="ECO:0000256" key="6">
    <source>
        <dbReference type="SAM" id="Phobius"/>
    </source>
</evidence>
<keyword evidence="4 6" id="KW-1133">Transmembrane helix</keyword>
<feature type="transmembrane region" description="Helical" evidence="6">
    <location>
        <begin position="70"/>
        <end position="88"/>
    </location>
</feature>
<feature type="domain" description="EamA" evidence="7">
    <location>
        <begin position="149"/>
        <end position="279"/>
    </location>
</feature>
<feature type="transmembrane region" description="Helical" evidence="6">
    <location>
        <begin position="237"/>
        <end position="258"/>
    </location>
</feature>
<protein>
    <submittedName>
        <fullName evidence="8">DMT family transporter</fullName>
    </submittedName>
</protein>
<keyword evidence="5 6" id="KW-0472">Membrane</keyword>
<dbReference type="PANTHER" id="PTHR32322:SF2">
    <property type="entry name" value="EAMA DOMAIN-CONTAINING PROTEIN"/>
    <property type="match status" value="1"/>
</dbReference>
<evidence type="ECO:0000313" key="8">
    <source>
        <dbReference type="EMBL" id="MBC8575058.1"/>
    </source>
</evidence>
<feature type="transmembrane region" description="Helical" evidence="6">
    <location>
        <begin position="178"/>
        <end position="197"/>
    </location>
</feature>
<comment type="caution">
    <text evidence="8">The sequence shown here is derived from an EMBL/GenBank/DDBJ whole genome shotgun (WGS) entry which is preliminary data.</text>
</comment>
<evidence type="ECO:0000256" key="3">
    <source>
        <dbReference type="ARBA" id="ARBA00022692"/>
    </source>
</evidence>
<comment type="subcellular location">
    <subcellularLocation>
        <location evidence="1">Membrane</location>
        <topology evidence="1">Multi-pass membrane protein</topology>
    </subcellularLocation>
</comment>
<accession>A0ABR7NF76</accession>
<evidence type="ECO:0000256" key="5">
    <source>
        <dbReference type="ARBA" id="ARBA00023136"/>
    </source>
</evidence>
<evidence type="ECO:0000313" key="9">
    <source>
        <dbReference type="Proteomes" id="UP000658131"/>
    </source>
</evidence>
<feature type="transmembrane region" description="Helical" evidence="6">
    <location>
        <begin position="148"/>
        <end position="166"/>
    </location>
</feature>
<feature type="domain" description="EamA" evidence="7">
    <location>
        <begin position="14"/>
        <end position="139"/>
    </location>
</feature>
<dbReference type="SUPFAM" id="SSF103481">
    <property type="entry name" value="Multidrug resistance efflux transporter EmrE"/>
    <property type="match status" value="2"/>
</dbReference>
<feature type="transmembrane region" description="Helical" evidence="6">
    <location>
        <begin position="264"/>
        <end position="282"/>
    </location>
</feature>
<feature type="transmembrane region" description="Helical" evidence="6">
    <location>
        <begin position="100"/>
        <end position="117"/>
    </location>
</feature>
<dbReference type="RefSeq" id="WP_262398746.1">
    <property type="nucleotide sequence ID" value="NZ_JACRTB010000002.1"/>
</dbReference>
<dbReference type="Pfam" id="PF00892">
    <property type="entry name" value="EamA"/>
    <property type="match status" value="2"/>
</dbReference>
<dbReference type="PANTHER" id="PTHR32322">
    <property type="entry name" value="INNER MEMBRANE TRANSPORTER"/>
    <property type="match status" value="1"/>
</dbReference>
<gene>
    <name evidence="8" type="ORF">H8717_01345</name>
</gene>
<proteinExistence type="inferred from homology"/>
<feature type="transmembrane region" description="Helical" evidence="6">
    <location>
        <begin position="209"/>
        <end position="230"/>
    </location>
</feature>
<comment type="similarity">
    <text evidence="2">Belongs to the EamA transporter family.</text>
</comment>
<dbReference type="EMBL" id="JACRTB010000002">
    <property type="protein sequence ID" value="MBC8575058.1"/>
    <property type="molecule type" value="Genomic_DNA"/>
</dbReference>